<proteinExistence type="predicted"/>
<protein>
    <submittedName>
        <fullName evidence="1">Uncharacterized protein</fullName>
    </submittedName>
</protein>
<name>A0A9P4N4W2_9PLEO</name>
<accession>A0A9P4N4W2</accession>
<dbReference type="AlphaFoldDB" id="A0A9P4N4W2"/>
<sequence>MNLVAIYLTPLYPRQRQDTPLEEFPRASKCPLHPSRHVFGVVWAPRWRDSSDEASARPYHSPSALTLHVVLRTPNKLKTISEPLKTIFDGFLGGSYCPVPSRLPGPMHNWIIHRAFAEVIGWDNCRSAHGEIRPHMASGCAIKMHKISPVLYSFRLSALLHIILPALATFNSN</sequence>
<dbReference type="EMBL" id="ML986599">
    <property type="protein sequence ID" value="KAF2266247.1"/>
    <property type="molecule type" value="Genomic_DNA"/>
</dbReference>
<evidence type="ECO:0000313" key="1">
    <source>
        <dbReference type="EMBL" id="KAF2266247.1"/>
    </source>
</evidence>
<organism evidence="1 2">
    <name type="scientific">Lojkania enalia</name>
    <dbReference type="NCBI Taxonomy" id="147567"/>
    <lineage>
        <taxon>Eukaryota</taxon>
        <taxon>Fungi</taxon>
        <taxon>Dikarya</taxon>
        <taxon>Ascomycota</taxon>
        <taxon>Pezizomycotina</taxon>
        <taxon>Dothideomycetes</taxon>
        <taxon>Pleosporomycetidae</taxon>
        <taxon>Pleosporales</taxon>
        <taxon>Pleosporales incertae sedis</taxon>
        <taxon>Lojkania</taxon>
    </lineage>
</organism>
<comment type="caution">
    <text evidence="1">The sequence shown here is derived from an EMBL/GenBank/DDBJ whole genome shotgun (WGS) entry which is preliminary data.</text>
</comment>
<dbReference type="Proteomes" id="UP000800093">
    <property type="component" value="Unassembled WGS sequence"/>
</dbReference>
<reference evidence="2" key="1">
    <citation type="journal article" date="2020" name="Stud. Mycol.">
        <title>101 Dothideomycetes genomes: A test case for predicting lifestyles and emergence of pathogens.</title>
        <authorList>
            <person name="Haridas S."/>
            <person name="Albert R."/>
            <person name="Binder M."/>
            <person name="Bloem J."/>
            <person name="LaButti K."/>
            <person name="Salamov A."/>
            <person name="Andreopoulos B."/>
            <person name="Baker S."/>
            <person name="Barry K."/>
            <person name="Bills G."/>
            <person name="Bluhm B."/>
            <person name="Cannon C."/>
            <person name="Castanera R."/>
            <person name="Culley D."/>
            <person name="Daum C."/>
            <person name="Ezra D."/>
            <person name="Gonzalez J."/>
            <person name="Henrissat B."/>
            <person name="Kuo A."/>
            <person name="Liang C."/>
            <person name="Lipzen A."/>
            <person name="Lutzoni F."/>
            <person name="Magnuson J."/>
            <person name="Mondo S."/>
            <person name="Nolan M."/>
            <person name="Ohm R."/>
            <person name="Pangilinan J."/>
            <person name="Park H.-J."/>
            <person name="Ramirez L."/>
            <person name="Alfaro M."/>
            <person name="Sun H."/>
            <person name="Tritt A."/>
            <person name="Yoshinaga Y."/>
            <person name="Zwiers L.-H."/>
            <person name="Turgeon B."/>
            <person name="Goodwin S."/>
            <person name="Spatafora J."/>
            <person name="Crous P."/>
            <person name="Grigoriev I."/>
        </authorList>
    </citation>
    <scope>NUCLEOTIDE SEQUENCE [LARGE SCALE GENOMIC DNA]</scope>
    <source>
        <strain evidence="2">CBS 304.66</strain>
    </source>
</reference>
<gene>
    <name evidence="1" type="ORF">CC78DRAFT_578273</name>
</gene>
<keyword evidence="2" id="KW-1185">Reference proteome</keyword>
<evidence type="ECO:0000313" key="2">
    <source>
        <dbReference type="Proteomes" id="UP000800093"/>
    </source>
</evidence>